<sequence length="376" mass="41841">MEFMVPMTHQYSIGVFAIYGFRLAYFMGAIFGGLLWKGLFQRKKYYVFGVQLGCLLLFVGYMCMWASSGSREMSWFNLFLFIFGRFLVGFASSFFYCVAAVHLFENAPDAWRGTVGCFPWLAVTLGITTVQSTILHSLFEYAPQRWPVGYAIAVGLPQLVGGSVACLLSNRVPSANLLQISSAVMAGAQFVLSCLFTFRKFYELTHLSPRSNPIRPYCLILCPALEQQPQLKPVSPYLIFFIALGLFAHGLGWGPIPLLLVNQMYPTDKRCWAVGIAISVTSLAQSFVFALFDVVITVMGISVYFYVASAVCLFATFQVQAKYSTDMAYSFKDSLPRPSLKLKLHQIGHPFQVDSESGARLFGGGRLLLGPRLKTV</sequence>
<dbReference type="InterPro" id="IPR005828">
    <property type="entry name" value="MFS_sugar_transport-like"/>
</dbReference>
<feature type="transmembrane region" description="Helical" evidence="5">
    <location>
        <begin position="79"/>
        <end position="104"/>
    </location>
</feature>
<evidence type="ECO:0000256" key="2">
    <source>
        <dbReference type="ARBA" id="ARBA00022692"/>
    </source>
</evidence>
<evidence type="ECO:0000256" key="5">
    <source>
        <dbReference type="SAM" id="Phobius"/>
    </source>
</evidence>
<dbReference type="PANTHER" id="PTHR48021:SF1">
    <property type="entry name" value="GH07001P-RELATED"/>
    <property type="match status" value="1"/>
</dbReference>
<feature type="transmembrane region" description="Helical" evidence="5">
    <location>
        <begin position="12"/>
        <end position="36"/>
    </location>
</feature>
<gene>
    <name evidence="6" type="ORF">ECPE_LOCUS10135</name>
</gene>
<feature type="transmembrane region" description="Helical" evidence="5">
    <location>
        <begin position="272"/>
        <end position="292"/>
    </location>
</feature>
<reference evidence="6 7" key="2">
    <citation type="submission" date="2018-11" db="EMBL/GenBank/DDBJ databases">
        <authorList>
            <consortium name="Pathogen Informatics"/>
        </authorList>
    </citation>
    <scope>NUCLEOTIDE SEQUENCE [LARGE SCALE GENOMIC DNA]</scope>
    <source>
        <strain evidence="6 7">Egypt</strain>
    </source>
</reference>
<dbReference type="PANTHER" id="PTHR48021">
    <property type="match status" value="1"/>
</dbReference>
<protein>
    <submittedName>
        <fullName evidence="8">MFS domain-containing protein</fullName>
    </submittedName>
</protein>
<dbReference type="GO" id="GO:0022857">
    <property type="term" value="F:transmembrane transporter activity"/>
    <property type="evidence" value="ECO:0007669"/>
    <property type="project" value="InterPro"/>
</dbReference>
<feature type="transmembrane region" description="Helical" evidence="5">
    <location>
        <begin position="237"/>
        <end position="260"/>
    </location>
</feature>
<evidence type="ECO:0000313" key="8">
    <source>
        <dbReference type="WBParaSite" id="ECPE_0001016701-mRNA-1"/>
    </source>
</evidence>
<dbReference type="OrthoDB" id="6612291at2759"/>
<name>A0A183AT50_9TREM</name>
<evidence type="ECO:0000256" key="1">
    <source>
        <dbReference type="ARBA" id="ARBA00004370"/>
    </source>
</evidence>
<feature type="transmembrane region" description="Helical" evidence="5">
    <location>
        <begin position="148"/>
        <end position="168"/>
    </location>
</feature>
<dbReference type="InterPro" id="IPR036259">
    <property type="entry name" value="MFS_trans_sf"/>
</dbReference>
<dbReference type="EMBL" id="UZAN01048566">
    <property type="protein sequence ID" value="VDP86536.1"/>
    <property type="molecule type" value="Genomic_DNA"/>
</dbReference>
<accession>A0A183AT50</accession>
<comment type="subcellular location">
    <subcellularLocation>
        <location evidence="1">Membrane</location>
    </subcellularLocation>
</comment>
<feature type="transmembrane region" description="Helical" evidence="5">
    <location>
        <begin position="180"/>
        <end position="198"/>
    </location>
</feature>
<keyword evidence="3 5" id="KW-1133">Transmembrane helix</keyword>
<feature type="transmembrane region" description="Helical" evidence="5">
    <location>
        <begin position="45"/>
        <end position="67"/>
    </location>
</feature>
<evidence type="ECO:0000313" key="7">
    <source>
        <dbReference type="Proteomes" id="UP000272942"/>
    </source>
</evidence>
<organism evidence="8">
    <name type="scientific">Echinostoma caproni</name>
    <dbReference type="NCBI Taxonomy" id="27848"/>
    <lineage>
        <taxon>Eukaryota</taxon>
        <taxon>Metazoa</taxon>
        <taxon>Spiralia</taxon>
        <taxon>Lophotrochozoa</taxon>
        <taxon>Platyhelminthes</taxon>
        <taxon>Trematoda</taxon>
        <taxon>Digenea</taxon>
        <taxon>Plagiorchiida</taxon>
        <taxon>Echinostomata</taxon>
        <taxon>Echinostomatoidea</taxon>
        <taxon>Echinostomatidae</taxon>
        <taxon>Echinostoma</taxon>
    </lineage>
</organism>
<dbReference type="Proteomes" id="UP000272942">
    <property type="component" value="Unassembled WGS sequence"/>
</dbReference>
<dbReference type="GO" id="GO:0016020">
    <property type="term" value="C:membrane"/>
    <property type="evidence" value="ECO:0007669"/>
    <property type="project" value="UniProtKB-SubCell"/>
</dbReference>
<proteinExistence type="predicted"/>
<reference evidence="8" key="1">
    <citation type="submission" date="2016-06" db="UniProtKB">
        <authorList>
            <consortium name="WormBaseParasite"/>
        </authorList>
    </citation>
    <scope>IDENTIFICATION</scope>
</reference>
<keyword evidence="4 5" id="KW-0472">Membrane</keyword>
<evidence type="ECO:0000313" key="6">
    <source>
        <dbReference type="EMBL" id="VDP86536.1"/>
    </source>
</evidence>
<dbReference type="WBParaSite" id="ECPE_0001016701-mRNA-1">
    <property type="protein sequence ID" value="ECPE_0001016701-mRNA-1"/>
    <property type="gene ID" value="ECPE_0001016701"/>
</dbReference>
<evidence type="ECO:0000256" key="4">
    <source>
        <dbReference type="ARBA" id="ARBA00023136"/>
    </source>
</evidence>
<feature type="transmembrane region" description="Helical" evidence="5">
    <location>
        <begin position="116"/>
        <end position="136"/>
    </location>
</feature>
<keyword evidence="7" id="KW-1185">Reference proteome</keyword>
<dbReference type="AlphaFoldDB" id="A0A183AT50"/>
<dbReference type="Pfam" id="PF00083">
    <property type="entry name" value="Sugar_tr"/>
    <property type="match status" value="2"/>
</dbReference>
<dbReference type="Gene3D" id="1.20.1250.20">
    <property type="entry name" value="MFS general substrate transporter like domains"/>
    <property type="match status" value="1"/>
</dbReference>
<evidence type="ECO:0000256" key="3">
    <source>
        <dbReference type="ARBA" id="ARBA00022989"/>
    </source>
</evidence>
<dbReference type="SUPFAM" id="SSF103473">
    <property type="entry name" value="MFS general substrate transporter"/>
    <property type="match status" value="1"/>
</dbReference>
<keyword evidence="2 5" id="KW-0812">Transmembrane</keyword>
<feature type="transmembrane region" description="Helical" evidence="5">
    <location>
        <begin position="298"/>
        <end position="317"/>
    </location>
</feature>
<dbReference type="InterPro" id="IPR050549">
    <property type="entry name" value="MFS_Trehalose_Transporter"/>
</dbReference>